<evidence type="ECO:0000313" key="2">
    <source>
        <dbReference type="EMBL" id="AKE59983.1"/>
    </source>
</evidence>
<dbReference type="KEGG" id="cama:F384_16170"/>
<keyword evidence="1" id="KW-0472">Membrane</keyword>
<dbReference type="HOGENOM" id="CLU_157102_0_0_6"/>
<feature type="transmembrane region" description="Helical" evidence="1">
    <location>
        <begin position="68"/>
        <end position="88"/>
    </location>
</feature>
<evidence type="ECO:0000256" key="1">
    <source>
        <dbReference type="SAM" id="Phobius"/>
    </source>
</evidence>
<dbReference type="EMBL" id="CP011132">
    <property type="protein sequence ID" value="AKE59983.1"/>
    <property type="molecule type" value="Genomic_DNA"/>
</dbReference>
<proteinExistence type="predicted"/>
<dbReference type="PATRIC" id="fig|1261127.3.peg.3377"/>
<reference evidence="2 3" key="1">
    <citation type="journal article" date="2013" name="Appl. Microbiol. Biotechnol.">
        <title>Glycerol assimilation and production of 1,3-propanediol by Citrobacter amalonaticus Y19.</title>
        <authorList>
            <person name="Ainala S.K."/>
            <person name="Ashok S."/>
            <person name="Ko Y."/>
            <person name="Park S."/>
        </authorList>
    </citation>
    <scope>NUCLEOTIDE SEQUENCE [LARGE SCALE GENOMIC DNA]</scope>
    <source>
        <strain evidence="2 3">Y19</strain>
    </source>
</reference>
<keyword evidence="1" id="KW-1133">Transmembrane helix</keyword>
<keyword evidence="1" id="KW-0812">Transmembrane</keyword>
<dbReference type="AlphaFoldDB" id="A0A0F6RGF3"/>
<feature type="transmembrane region" description="Helical" evidence="1">
    <location>
        <begin position="20"/>
        <end position="38"/>
    </location>
</feature>
<accession>A0A0F6RGF3</accession>
<dbReference type="Pfam" id="PF07256">
    <property type="entry name" value="DUF1435"/>
    <property type="match status" value="1"/>
</dbReference>
<gene>
    <name evidence="2" type="ORF">F384_16170</name>
</gene>
<dbReference type="InterPro" id="IPR009885">
    <property type="entry name" value="DUF1435"/>
</dbReference>
<dbReference type="Proteomes" id="UP000034085">
    <property type="component" value="Chromosome"/>
</dbReference>
<organism evidence="2 3">
    <name type="scientific">Citrobacter amalonaticus Y19</name>
    <dbReference type="NCBI Taxonomy" id="1261127"/>
    <lineage>
        <taxon>Bacteria</taxon>
        <taxon>Pseudomonadati</taxon>
        <taxon>Pseudomonadota</taxon>
        <taxon>Gammaproteobacteria</taxon>
        <taxon>Enterobacterales</taxon>
        <taxon>Enterobacteriaceae</taxon>
        <taxon>Citrobacter</taxon>
    </lineage>
</organism>
<feature type="transmembrane region" description="Helical" evidence="1">
    <location>
        <begin position="44"/>
        <end position="61"/>
    </location>
</feature>
<protein>
    <recommendedName>
        <fullName evidence="4">Tryptophan transporter</fullName>
    </recommendedName>
</protein>
<evidence type="ECO:0008006" key="4">
    <source>
        <dbReference type="Google" id="ProtNLM"/>
    </source>
</evidence>
<name>A0A0F6RGF3_CITAM</name>
<sequence length="91" mass="9917">MILVIIINVRGETMLQRALGSGWGVLLPGIVIAGLAFADLSLGAWKTIIVFGLLLTPAMLYHKQLRHFVLLPSCVVLIGGMMLVMMNWNQG</sequence>
<evidence type="ECO:0000313" key="3">
    <source>
        <dbReference type="Proteomes" id="UP000034085"/>
    </source>
</evidence>